<organism evidence="1 2">
    <name type="scientific">Desulfotomaculum nigrificans (strain DSM 14880 / VKM B-2319 / CO-1-SRB)</name>
    <name type="common">Desulfotomaculum carboxydivorans</name>
    <dbReference type="NCBI Taxonomy" id="868595"/>
    <lineage>
        <taxon>Bacteria</taxon>
        <taxon>Bacillati</taxon>
        <taxon>Bacillota</taxon>
        <taxon>Clostridia</taxon>
        <taxon>Eubacteriales</taxon>
        <taxon>Desulfotomaculaceae</taxon>
        <taxon>Desulfotomaculum</taxon>
    </lineage>
</organism>
<dbReference type="HOGENOM" id="CLU_187385_2_0_9"/>
<sequence length="62" mass="7141">MQETPKCIFCRTTLPHSNQGIVILGQYICASCERKITNLAWDDPDYEVYKSGLKKIWCCKEA</sequence>
<evidence type="ECO:0000313" key="1">
    <source>
        <dbReference type="EMBL" id="AEF92942.1"/>
    </source>
</evidence>
<accession>F6B3X7</accession>
<dbReference type="AlphaFoldDB" id="F6B3X7"/>
<dbReference type="STRING" id="868595.Desca_0037"/>
<dbReference type="KEGG" id="dca:Desca_0037"/>
<reference evidence="1 2" key="1">
    <citation type="submission" date="2011-05" db="EMBL/GenBank/DDBJ databases">
        <title>Complete sequence of Desulfotomaculum carboxydivorans CO-1-SRB.</title>
        <authorList>
            <consortium name="US DOE Joint Genome Institute"/>
            <person name="Lucas S."/>
            <person name="Han J."/>
            <person name="Lapidus A."/>
            <person name="Cheng J.-F."/>
            <person name="Goodwin L."/>
            <person name="Pitluck S."/>
            <person name="Peters L."/>
            <person name="Mikhailova N."/>
            <person name="Lu M."/>
            <person name="Han C."/>
            <person name="Tapia R."/>
            <person name="Land M."/>
            <person name="Hauser L."/>
            <person name="Kyrpides N."/>
            <person name="Ivanova N."/>
            <person name="Pagani I."/>
            <person name="Stams A."/>
            <person name="Plugge C."/>
            <person name="Muyzer G."/>
            <person name="Kuever J."/>
            <person name="Parshina S."/>
            <person name="Ivanova A."/>
            <person name="Nazina T."/>
            <person name="Woyke T."/>
        </authorList>
    </citation>
    <scope>NUCLEOTIDE SEQUENCE [LARGE SCALE GENOMIC DNA]</scope>
    <source>
        <strain evidence="2">DSM 14880 / VKM B-2319 / CO-1-SRB</strain>
    </source>
</reference>
<dbReference type="Proteomes" id="UP000009226">
    <property type="component" value="Chromosome"/>
</dbReference>
<dbReference type="EMBL" id="CP002736">
    <property type="protein sequence ID" value="AEF92942.1"/>
    <property type="molecule type" value="Genomic_DNA"/>
</dbReference>
<gene>
    <name evidence="1" type="ordered locus">Desca_0037</name>
</gene>
<name>F6B3X7_DESCC</name>
<keyword evidence="2" id="KW-1185">Reference proteome</keyword>
<proteinExistence type="predicted"/>
<evidence type="ECO:0000313" key="2">
    <source>
        <dbReference type="Proteomes" id="UP000009226"/>
    </source>
</evidence>
<protein>
    <submittedName>
        <fullName evidence="1">Sigma-G inhibitor, Gin</fullName>
    </submittedName>
</protein>
<dbReference type="Pfam" id="PF10764">
    <property type="entry name" value="Gin"/>
    <property type="match status" value="1"/>
</dbReference>
<dbReference type="RefSeq" id="WP_003540798.1">
    <property type="nucleotide sequence ID" value="NC_015565.1"/>
</dbReference>
<dbReference type="InterPro" id="IPR019700">
    <property type="entry name" value="Sigma-G_inhibitor_Gin"/>
</dbReference>